<dbReference type="GO" id="GO:0005615">
    <property type="term" value="C:extracellular space"/>
    <property type="evidence" value="ECO:0007669"/>
    <property type="project" value="TreeGrafter"/>
</dbReference>
<keyword evidence="5" id="KW-1185">Reference proteome</keyword>
<keyword evidence="2" id="KW-0732">Signal</keyword>
<dbReference type="PROSITE" id="PS50279">
    <property type="entry name" value="BPTI_KUNITZ_2"/>
    <property type="match status" value="1"/>
</dbReference>
<organism evidence="4 5">
    <name type="scientific">Candidula unifasciata</name>
    <dbReference type="NCBI Taxonomy" id="100452"/>
    <lineage>
        <taxon>Eukaryota</taxon>
        <taxon>Metazoa</taxon>
        <taxon>Spiralia</taxon>
        <taxon>Lophotrochozoa</taxon>
        <taxon>Mollusca</taxon>
        <taxon>Gastropoda</taxon>
        <taxon>Heterobranchia</taxon>
        <taxon>Euthyneura</taxon>
        <taxon>Panpulmonata</taxon>
        <taxon>Eupulmonata</taxon>
        <taxon>Stylommatophora</taxon>
        <taxon>Helicina</taxon>
        <taxon>Helicoidea</taxon>
        <taxon>Geomitridae</taxon>
        <taxon>Candidula</taxon>
    </lineage>
</organism>
<name>A0A8S3YYG6_9EUPU</name>
<evidence type="ECO:0000256" key="2">
    <source>
        <dbReference type="SAM" id="SignalP"/>
    </source>
</evidence>
<dbReference type="PANTHER" id="PTHR10083">
    <property type="entry name" value="KUNITZ-TYPE PROTEASE INHIBITOR-RELATED"/>
    <property type="match status" value="1"/>
</dbReference>
<dbReference type="CDD" id="cd00109">
    <property type="entry name" value="Kunitz-type"/>
    <property type="match status" value="1"/>
</dbReference>
<reference evidence="4" key="1">
    <citation type="submission" date="2021-04" db="EMBL/GenBank/DDBJ databases">
        <authorList>
            <consortium name="Molecular Ecology Group"/>
        </authorList>
    </citation>
    <scope>NUCLEOTIDE SEQUENCE</scope>
</reference>
<feature type="chain" id="PRO_5035908915" description="BPTI/Kunitz inhibitor domain-containing protein" evidence="2">
    <location>
        <begin position="26"/>
        <end position="184"/>
    </location>
</feature>
<dbReference type="AlphaFoldDB" id="A0A8S3YYG6"/>
<evidence type="ECO:0000313" key="4">
    <source>
        <dbReference type="EMBL" id="CAG5120562.1"/>
    </source>
</evidence>
<evidence type="ECO:0000259" key="3">
    <source>
        <dbReference type="PROSITE" id="PS50279"/>
    </source>
</evidence>
<evidence type="ECO:0000256" key="1">
    <source>
        <dbReference type="ARBA" id="ARBA00023157"/>
    </source>
</evidence>
<dbReference type="PANTHER" id="PTHR10083:SF374">
    <property type="entry name" value="BPTI_KUNITZ INHIBITOR DOMAIN-CONTAINING PROTEIN"/>
    <property type="match status" value="1"/>
</dbReference>
<dbReference type="InterPro" id="IPR020901">
    <property type="entry name" value="Prtase_inh_Kunz-CS"/>
</dbReference>
<dbReference type="Proteomes" id="UP000678393">
    <property type="component" value="Unassembled WGS sequence"/>
</dbReference>
<dbReference type="OrthoDB" id="4473401at2759"/>
<evidence type="ECO:0000313" key="5">
    <source>
        <dbReference type="Proteomes" id="UP000678393"/>
    </source>
</evidence>
<dbReference type="GO" id="GO:0004867">
    <property type="term" value="F:serine-type endopeptidase inhibitor activity"/>
    <property type="evidence" value="ECO:0007669"/>
    <property type="project" value="InterPro"/>
</dbReference>
<dbReference type="PROSITE" id="PS00280">
    <property type="entry name" value="BPTI_KUNITZ_1"/>
    <property type="match status" value="1"/>
</dbReference>
<proteinExistence type="predicted"/>
<dbReference type="Pfam" id="PF00014">
    <property type="entry name" value="Kunitz_BPTI"/>
    <property type="match status" value="1"/>
</dbReference>
<keyword evidence="1" id="KW-1015">Disulfide bond</keyword>
<gene>
    <name evidence="4" type="ORF">CUNI_LOCUS6120</name>
</gene>
<dbReference type="SMART" id="SM00131">
    <property type="entry name" value="KU"/>
    <property type="match status" value="1"/>
</dbReference>
<protein>
    <recommendedName>
        <fullName evidence="3">BPTI/Kunitz inhibitor domain-containing protein</fullName>
    </recommendedName>
</protein>
<dbReference type="Gene3D" id="4.10.410.10">
    <property type="entry name" value="Pancreatic trypsin inhibitor Kunitz domain"/>
    <property type="match status" value="1"/>
</dbReference>
<accession>A0A8S3YYG6</accession>
<dbReference type="EMBL" id="CAJHNH020000924">
    <property type="protein sequence ID" value="CAG5120562.1"/>
    <property type="molecule type" value="Genomic_DNA"/>
</dbReference>
<feature type="domain" description="BPTI/Kunitz inhibitor" evidence="3">
    <location>
        <begin position="130"/>
        <end position="180"/>
    </location>
</feature>
<dbReference type="SUPFAM" id="SSF57362">
    <property type="entry name" value="BPTI-like"/>
    <property type="match status" value="1"/>
</dbReference>
<dbReference type="InterPro" id="IPR050098">
    <property type="entry name" value="TFPI/VKTCI-like"/>
</dbReference>
<dbReference type="InterPro" id="IPR002223">
    <property type="entry name" value="Kunitz_BPTI"/>
</dbReference>
<feature type="signal peptide" evidence="2">
    <location>
        <begin position="1"/>
        <end position="25"/>
    </location>
</feature>
<sequence>MAGRNLIYCVCRLVVLLAILHTGCGDVVSRAASNKQTRQARRDSILREDAQEVFYNTELKENSGKEGGNQVALNVETQQTLQETGTRLQEYIILRSPPSLDPGNQHIFQTHRNQQKESPQDTTSQLRDVCLNKPDHRGCGTASKRYYFDQTTMECYKFIYGGCREGGNHFETLTSCNMACLGHE</sequence>
<comment type="caution">
    <text evidence="4">The sequence shown here is derived from an EMBL/GenBank/DDBJ whole genome shotgun (WGS) entry which is preliminary data.</text>
</comment>
<dbReference type="InterPro" id="IPR036880">
    <property type="entry name" value="Kunitz_BPTI_sf"/>
</dbReference>